<evidence type="ECO:0000256" key="1">
    <source>
        <dbReference type="ARBA" id="ARBA00023015"/>
    </source>
</evidence>
<dbReference type="EMBL" id="DOEK01000020">
    <property type="protein sequence ID" value="HBP29396.1"/>
    <property type="molecule type" value="Genomic_DNA"/>
</dbReference>
<dbReference type="AlphaFoldDB" id="A0A356LEJ4"/>
<dbReference type="Gene3D" id="1.10.260.40">
    <property type="entry name" value="lambda repressor-like DNA-binding domains"/>
    <property type="match status" value="1"/>
</dbReference>
<dbReference type="CDD" id="cd06281">
    <property type="entry name" value="PBP1_LacI-like"/>
    <property type="match status" value="1"/>
</dbReference>
<dbReference type="GO" id="GO:0000976">
    <property type="term" value="F:transcription cis-regulatory region binding"/>
    <property type="evidence" value="ECO:0007669"/>
    <property type="project" value="TreeGrafter"/>
</dbReference>
<dbReference type="SMART" id="SM00354">
    <property type="entry name" value="HTH_LACI"/>
    <property type="match status" value="1"/>
</dbReference>
<dbReference type="Proteomes" id="UP000264036">
    <property type="component" value="Unassembled WGS sequence"/>
</dbReference>
<reference evidence="5 6" key="1">
    <citation type="journal article" date="2018" name="Nat. Biotechnol.">
        <title>A standardized bacterial taxonomy based on genome phylogeny substantially revises the tree of life.</title>
        <authorList>
            <person name="Parks D.H."/>
            <person name="Chuvochina M."/>
            <person name="Waite D.W."/>
            <person name="Rinke C."/>
            <person name="Skarshewski A."/>
            <person name="Chaumeil P.A."/>
            <person name="Hugenholtz P."/>
        </authorList>
    </citation>
    <scope>NUCLEOTIDE SEQUENCE [LARGE SCALE GENOMIC DNA]</scope>
    <source>
        <strain evidence="5">UBA10707</strain>
    </source>
</reference>
<dbReference type="PANTHER" id="PTHR30146">
    <property type="entry name" value="LACI-RELATED TRANSCRIPTIONAL REPRESSOR"/>
    <property type="match status" value="1"/>
</dbReference>
<keyword evidence="1" id="KW-0805">Transcription regulation</keyword>
<dbReference type="SUPFAM" id="SSF53822">
    <property type="entry name" value="Periplasmic binding protein-like I"/>
    <property type="match status" value="1"/>
</dbReference>
<comment type="caution">
    <text evidence="5">The sequence shown here is derived from an EMBL/GenBank/DDBJ whole genome shotgun (WGS) entry which is preliminary data.</text>
</comment>
<dbReference type="PROSITE" id="PS00356">
    <property type="entry name" value="HTH_LACI_1"/>
    <property type="match status" value="1"/>
</dbReference>
<dbReference type="InterPro" id="IPR010982">
    <property type="entry name" value="Lambda_DNA-bd_dom_sf"/>
</dbReference>
<keyword evidence="2" id="KW-0238">DNA-binding</keyword>
<dbReference type="Gene3D" id="3.40.50.2300">
    <property type="match status" value="2"/>
</dbReference>
<dbReference type="SUPFAM" id="SSF47413">
    <property type="entry name" value="lambda repressor-like DNA-binding domains"/>
    <property type="match status" value="1"/>
</dbReference>
<name>A0A356LEJ4_9BURK</name>
<dbReference type="InterPro" id="IPR000843">
    <property type="entry name" value="HTH_LacI"/>
</dbReference>
<dbReference type="CDD" id="cd01392">
    <property type="entry name" value="HTH_LacI"/>
    <property type="match status" value="1"/>
</dbReference>
<feature type="domain" description="HTH lacI-type" evidence="4">
    <location>
        <begin position="16"/>
        <end position="70"/>
    </location>
</feature>
<accession>A0A356LEJ4</accession>
<evidence type="ECO:0000313" key="5">
    <source>
        <dbReference type="EMBL" id="HBP29396.1"/>
    </source>
</evidence>
<proteinExistence type="predicted"/>
<dbReference type="GO" id="GO:0003700">
    <property type="term" value="F:DNA-binding transcription factor activity"/>
    <property type="evidence" value="ECO:0007669"/>
    <property type="project" value="TreeGrafter"/>
</dbReference>
<evidence type="ECO:0000259" key="4">
    <source>
        <dbReference type="PROSITE" id="PS50932"/>
    </source>
</evidence>
<sequence>MARVKKEVAQSSPARITVQEVADQAGVSIGTVSRVINNVPGVKPAVAQKVQAAIEQLGWSPNIAAQNIRNPSLRMVGFIFSDIRNSLYSSMTKGAEEVLSKKGYLLVTASSDGSPDREVVLMEFFKRRRADGMILTVQDENNQAVLAAIRNLGIPHVMMERELPMGSMSIGADHFRGTRQAVEYLLGLGHRRIALITGGPGTRVARDRIRALEETLKSAGIEPDPNLFCLDSFSAEYGLSQTQRLMNMKEPPTALLSMGVRLLPGVLEALQLLGKSIPDDLSLISSNDTDIARIMTPQITAVRYDALALGRIAAESLMDQIENRANADQPGRIEIPTELVLRGSCRAIPS</sequence>
<dbReference type="InterPro" id="IPR028082">
    <property type="entry name" value="Peripla_BP_I"/>
</dbReference>
<dbReference type="Pfam" id="PF13377">
    <property type="entry name" value="Peripla_BP_3"/>
    <property type="match status" value="1"/>
</dbReference>
<organism evidence="5 6">
    <name type="scientific">Advenella kashmirensis</name>
    <dbReference type="NCBI Taxonomy" id="310575"/>
    <lineage>
        <taxon>Bacteria</taxon>
        <taxon>Pseudomonadati</taxon>
        <taxon>Pseudomonadota</taxon>
        <taxon>Betaproteobacteria</taxon>
        <taxon>Burkholderiales</taxon>
        <taxon>Alcaligenaceae</taxon>
    </lineage>
</organism>
<evidence type="ECO:0000256" key="2">
    <source>
        <dbReference type="ARBA" id="ARBA00023125"/>
    </source>
</evidence>
<dbReference type="PROSITE" id="PS50932">
    <property type="entry name" value="HTH_LACI_2"/>
    <property type="match status" value="1"/>
</dbReference>
<gene>
    <name evidence="5" type="ORF">DD666_08270</name>
</gene>
<evidence type="ECO:0000256" key="3">
    <source>
        <dbReference type="ARBA" id="ARBA00023163"/>
    </source>
</evidence>
<dbReference type="Pfam" id="PF00356">
    <property type="entry name" value="LacI"/>
    <property type="match status" value="1"/>
</dbReference>
<dbReference type="PANTHER" id="PTHR30146:SF138">
    <property type="entry name" value="TRANSCRIPTIONAL REGULATORY PROTEIN"/>
    <property type="match status" value="1"/>
</dbReference>
<keyword evidence="3" id="KW-0804">Transcription</keyword>
<protein>
    <submittedName>
        <fullName evidence="5">LacI family transcriptional regulator</fullName>
    </submittedName>
</protein>
<evidence type="ECO:0000313" key="6">
    <source>
        <dbReference type="Proteomes" id="UP000264036"/>
    </source>
</evidence>
<dbReference type="InterPro" id="IPR046335">
    <property type="entry name" value="LacI/GalR-like_sensor"/>
</dbReference>